<dbReference type="AlphaFoldDB" id="M7CDV2"/>
<feature type="compositionally biased region" description="Polar residues" evidence="1">
    <location>
        <begin position="1"/>
        <end position="11"/>
    </location>
</feature>
<feature type="region of interest" description="Disordered" evidence="1">
    <location>
        <begin position="92"/>
        <end position="115"/>
    </location>
</feature>
<sequence>MATASKRTQALTAPLWSPEGDSSGMKPSSALCLVCNSANGHPTVQMGCINVDVADLAAQPVAGAVALLGRMGNAGCGDAHFSLLIGHHLGAATGGTGLRARGKPDGRSRGNSAHP</sequence>
<dbReference type="EMBL" id="KB518028">
    <property type="protein sequence ID" value="EMP38982.1"/>
    <property type="molecule type" value="Genomic_DNA"/>
</dbReference>
<evidence type="ECO:0000313" key="3">
    <source>
        <dbReference type="Proteomes" id="UP000031443"/>
    </source>
</evidence>
<accession>M7CDV2</accession>
<evidence type="ECO:0000313" key="2">
    <source>
        <dbReference type="EMBL" id="EMP38982.1"/>
    </source>
</evidence>
<name>M7CDV2_CHEMY</name>
<proteinExistence type="predicted"/>
<evidence type="ECO:0000256" key="1">
    <source>
        <dbReference type="SAM" id="MobiDB-lite"/>
    </source>
</evidence>
<feature type="region of interest" description="Disordered" evidence="1">
    <location>
        <begin position="1"/>
        <end position="26"/>
    </location>
</feature>
<protein>
    <submittedName>
        <fullName evidence="2">Uncharacterized protein</fullName>
    </submittedName>
</protein>
<keyword evidence="3" id="KW-1185">Reference proteome</keyword>
<reference evidence="3" key="1">
    <citation type="journal article" date="2013" name="Nat. Genet.">
        <title>The draft genomes of soft-shell turtle and green sea turtle yield insights into the development and evolution of the turtle-specific body plan.</title>
        <authorList>
            <person name="Wang Z."/>
            <person name="Pascual-Anaya J."/>
            <person name="Zadissa A."/>
            <person name="Li W."/>
            <person name="Niimura Y."/>
            <person name="Huang Z."/>
            <person name="Li C."/>
            <person name="White S."/>
            <person name="Xiong Z."/>
            <person name="Fang D."/>
            <person name="Wang B."/>
            <person name="Ming Y."/>
            <person name="Chen Y."/>
            <person name="Zheng Y."/>
            <person name="Kuraku S."/>
            <person name="Pignatelli M."/>
            <person name="Herrero J."/>
            <person name="Beal K."/>
            <person name="Nozawa M."/>
            <person name="Li Q."/>
            <person name="Wang J."/>
            <person name="Zhang H."/>
            <person name="Yu L."/>
            <person name="Shigenobu S."/>
            <person name="Wang J."/>
            <person name="Liu J."/>
            <person name="Flicek P."/>
            <person name="Searle S."/>
            <person name="Wang J."/>
            <person name="Kuratani S."/>
            <person name="Yin Y."/>
            <person name="Aken B."/>
            <person name="Zhang G."/>
            <person name="Irie N."/>
        </authorList>
    </citation>
    <scope>NUCLEOTIDE SEQUENCE [LARGE SCALE GENOMIC DNA]</scope>
</reference>
<organism evidence="2 3">
    <name type="scientific">Chelonia mydas</name>
    <name type="common">Green sea-turtle</name>
    <name type="synonym">Chelonia agassizi</name>
    <dbReference type="NCBI Taxonomy" id="8469"/>
    <lineage>
        <taxon>Eukaryota</taxon>
        <taxon>Metazoa</taxon>
        <taxon>Chordata</taxon>
        <taxon>Craniata</taxon>
        <taxon>Vertebrata</taxon>
        <taxon>Euteleostomi</taxon>
        <taxon>Archelosauria</taxon>
        <taxon>Testudinata</taxon>
        <taxon>Testudines</taxon>
        <taxon>Cryptodira</taxon>
        <taxon>Durocryptodira</taxon>
        <taxon>Americhelydia</taxon>
        <taxon>Chelonioidea</taxon>
        <taxon>Cheloniidae</taxon>
        <taxon>Chelonia</taxon>
    </lineage>
</organism>
<dbReference type="Proteomes" id="UP000031443">
    <property type="component" value="Unassembled WGS sequence"/>
</dbReference>
<gene>
    <name evidence="2" type="ORF">UY3_03815</name>
</gene>